<evidence type="ECO:0000256" key="1">
    <source>
        <dbReference type="ARBA" id="ARBA00022694"/>
    </source>
</evidence>
<evidence type="ECO:0000256" key="5">
    <source>
        <dbReference type="ARBA" id="ARBA00022884"/>
    </source>
</evidence>
<sequence length="128" mass="14666">MVEGLLRTAALKDGSASQTPSVKLKRLTRKEEVQRVFSEGRKFVSPSFVIFSLKYPFPDLLYAIHIRKKLGSAVERNRIKRVYREALRRQQISLRGHKLVVIPRVGSKLLTLNQVSDQIKALFPKPPE</sequence>
<dbReference type="GO" id="GO:0042781">
    <property type="term" value="F:3'-tRNA processing endoribonuclease activity"/>
    <property type="evidence" value="ECO:0007669"/>
    <property type="project" value="TreeGrafter"/>
</dbReference>
<dbReference type="GO" id="GO:0004526">
    <property type="term" value="F:ribonuclease P activity"/>
    <property type="evidence" value="ECO:0007669"/>
    <property type="project" value="UniProtKB-UniRule"/>
</dbReference>
<keyword evidence="4 6" id="KW-0378">Hydrolase</keyword>
<dbReference type="NCBIfam" id="TIGR00188">
    <property type="entry name" value="rnpA"/>
    <property type="match status" value="1"/>
</dbReference>
<dbReference type="Pfam" id="PF00825">
    <property type="entry name" value="Ribonuclease_P"/>
    <property type="match status" value="1"/>
</dbReference>
<comment type="caution">
    <text evidence="8">The sequence shown here is derived from an EMBL/GenBank/DDBJ whole genome shotgun (WGS) entry which is preliminary data.</text>
</comment>
<dbReference type="GO" id="GO:0001682">
    <property type="term" value="P:tRNA 5'-leader removal"/>
    <property type="evidence" value="ECO:0007669"/>
    <property type="project" value="UniProtKB-UniRule"/>
</dbReference>
<keyword evidence="9" id="KW-1185">Reference proteome</keyword>
<dbReference type="EMBL" id="VTOW01000001">
    <property type="protein sequence ID" value="NKE69518.1"/>
    <property type="molecule type" value="Genomic_DNA"/>
</dbReference>
<evidence type="ECO:0000256" key="2">
    <source>
        <dbReference type="ARBA" id="ARBA00022722"/>
    </source>
</evidence>
<dbReference type="EC" id="3.1.26.5" evidence="6 7"/>
<comment type="similarity">
    <text evidence="6">Belongs to the RnpA family.</text>
</comment>
<organism evidence="8 9">
    <name type="scientific">Candidatus Manganitrophus noduliformans</name>
    <dbReference type="NCBI Taxonomy" id="2606439"/>
    <lineage>
        <taxon>Bacteria</taxon>
        <taxon>Pseudomonadati</taxon>
        <taxon>Nitrospirota</taxon>
        <taxon>Nitrospiria</taxon>
        <taxon>Candidatus Troglogloeales</taxon>
        <taxon>Candidatus Manganitrophaceae</taxon>
        <taxon>Candidatus Manganitrophus</taxon>
    </lineage>
</organism>
<name>A0A7X6I9I8_9BACT</name>
<evidence type="ECO:0000256" key="7">
    <source>
        <dbReference type="NCBIfam" id="TIGR00188"/>
    </source>
</evidence>
<dbReference type="HAMAP" id="MF_00227">
    <property type="entry name" value="RNase_P"/>
    <property type="match status" value="1"/>
</dbReference>
<evidence type="ECO:0000313" key="8">
    <source>
        <dbReference type="EMBL" id="NKE69518.1"/>
    </source>
</evidence>
<dbReference type="Gene3D" id="3.30.230.10">
    <property type="match status" value="1"/>
</dbReference>
<dbReference type="InterPro" id="IPR014721">
    <property type="entry name" value="Ribsml_uS5_D2-typ_fold_subgr"/>
</dbReference>
<dbReference type="PANTHER" id="PTHR33992">
    <property type="entry name" value="RIBONUCLEASE P PROTEIN COMPONENT"/>
    <property type="match status" value="1"/>
</dbReference>
<dbReference type="Proteomes" id="UP000534783">
    <property type="component" value="Unassembled WGS sequence"/>
</dbReference>
<proteinExistence type="inferred from homology"/>
<reference evidence="8 9" key="1">
    <citation type="journal article" date="2020" name="Nature">
        <title>Bacterial chemolithoautotrophy via manganese oxidation.</title>
        <authorList>
            <person name="Yu H."/>
            <person name="Leadbetter J.R."/>
        </authorList>
    </citation>
    <scope>NUCLEOTIDE SEQUENCE [LARGE SCALE GENOMIC DNA]</scope>
    <source>
        <strain evidence="8 9">Mn-1</strain>
    </source>
</reference>
<dbReference type="SUPFAM" id="SSF54211">
    <property type="entry name" value="Ribosomal protein S5 domain 2-like"/>
    <property type="match status" value="1"/>
</dbReference>
<dbReference type="InterPro" id="IPR000100">
    <property type="entry name" value="RNase_P"/>
</dbReference>
<protein>
    <recommendedName>
        <fullName evidence="6 7">Ribonuclease P protein component</fullName>
        <shortName evidence="6">RNase P protein</shortName>
        <shortName evidence="6">RNaseP protein</shortName>
        <ecNumber evidence="6 7">3.1.26.5</ecNumber>
    </recommendedName>
    <alternativeName>
        <fullName evidence="6">Protein C5</fullName>
    </alternativeName>
</protein>
<comment type="catalytic activity">
    <reaction evidence="6">
        <text>Endonucleolytic cleavage of RNA, removing 5'-extranucleotides from tRNA precursor.</text>
        <dbReference type="EC" id="3.1.26.5"/>
    </reaction>
</comment>
<dbReference type="PANTHER" id="PTHR33992:SF1">
    <property type="entry name" value="RIBONUCLEASE P PROTEIN COMPONENT"/>
    <property type="match status" value="1"/>
</dbReference>
<dbReference type="GO" id="GO:0030677">
    <property type="term" value="C:ribonuclease P complex"/>
    <property type="evidence" value="ECO:0007669"/>
    <property type="project" value="TreeGrafter"/>
</dbReference>
<dbReference type="InterPro" id="IPR020568">
    <property type="entry name" value="Ribosomal_Su5_D2-typ_SF"/>
</dbReference>
<gene>
    <name evidence="6 8" type="primary">rnpA</name>
    <name evidence="8" type="ORF">MNODULE_01975</name>
</gene>
<dbReference type="RefSeq" id="WP_168057816.1">
    <property type="nucleotide sequence ID" value="NZ_VTOW01000001.1"/>
</dbReference>
<evidence type="ECO:0000313" key="9">
    <source>
        <dbReference type="Proteomes" id="UP000534783"/>
    </source>
</evidence>
<accession>A0A7X6I9I8</accession>
<keyword evidence="3 6" id="KW-0255">Endonuclease</keyword>
<dbReference type="AlphaFoldDB" id="A0A7X6I9I8"/>
<evidence type="ECO:0000256" key="6">
    <source>
        <dbReference type="HAMAP-Rule" id="MF_00227"/>
    </source>
</evidence>
<keyword evidence="5 6" id="KW-0694">RNA-binding</keyword>
<comment type="subunit">
    <text evidence="6">Consists of a catalytic RNA component (M1 or rnpB) and a protein subunit.</text>
</comment>
<dbReference type="GO" id="GO:0000049">
    <property type="term" value="F:tRNA binding"/>
    <property type="evidence" value="ECO:0007669"/>
    <property type="project" value="UniProtKB-UniRule"/>
</dbReference>
<evidence type="ECO:0000256" key="3">
    <source>
        <dbReference type="ARBA" id="ARBA00022759"/>
    </source>
</evidence>
<comment type="function">
    <text evidence="6">RNaseP catalyzes the removal of the 5'-leader sequence from pre-tRNA to produce the mature 5'-terminus. It can also cleave other RNA substrates such as 4.5S RNA. The protein component plays an auxiliary but essential role in vivo by binding to the 5'-leader sequence and broadening the substrate specificity of the ribozyme.</text>
</comment>
<evidence type="ECO:0000256" key="4">
    <source>
        <dbReference type="ARBA" id="ARBA00022801"/>
    </source>
</evidence>
<keyword evidence="2 6" id="KW-0540">Nuclease</keyword>
<keyword evidence="1 6" id="KW-0819">tRNA processing</keyword>